<dbReference type="PROSITE" id="PS51730">
    <property type="entry name" value="GNAT_ATAT"/>
    <property type="match status" value="1"/>
</dbReference>
<dbReference type="PANTHER" id="PTHR12327">
    <property type="entry name" value="ALPHA-TUBULIN N-ACETYLTRANSFERASE 1"/>
    <property type="match status" value="1"/>
</dbReference>
<dbReference type="AlphaFoldDB" id="A0A8S1ENV8"/>
<dbReference type="HAMAP" id="MF_03130">
    <property type="entry name" value="mec17"/>
    <property type="match status" value="1"/>
</dbReference>
<keyword evidence="7" id="KW-1185">Reference proteome</keyword>
<evidence type="ECO:0000259" key="5">
    <source>
        <dbReference type="PROSITE" id="PS51730"/>
    </source>
</evidence>
<dbReference type="InterPro" id="IPR038746">
    <property type="entry name" value="Atat"/>
</dbReference>
<feature type="compositionally biased region" description="Basic and acidic residues" evidence="4">
    <location>
        <begin position="223"/>
        <end position="243"/>
    </location>
</feature>
<evidence type="ECO:0000313" key="6">
    <source>
        <dbReference type="EMBL" id="CAB3399505.1"/>
    </source>
</evidence>
<gene>
    <name evidence="3" type="primary">mec-17</name>
    <name evidence="6" type="ORF">CBOVIS_LOCUS2613</name>
</gene>
<evidence type="ECO:0000256" key="1">
    <source>
        <dbReference type="ARBA" id="ARBA00022679"/>
    </source>
</evidence>
<feature type="compositionally biased region" description="Basic and acidic residues" evidence="4">
    <location>
        <begin position="253"/>
        <end position="263"/>
    </location>
</feature>
<accession>A0A8S1ENV8</accession>
<feature type="region of interest" description="Disordered" evidence="4">
    <location>
        <begin position="188"/>
        <end position="263"/>
    </location>
</feature>
<dbReference type="GO" id="GO:0070507">
    <property type="term" value="P:regulation of microtubule cytoskeleton organization"/>
    <property type="evidence" value="ECO:0007669"/>
    <property type="project" value="UniProtKB-UniRule"/>
</dbReference>
<proteinExistence type="inferred from homology"/>
<dbReference type="GO" id="GO:0005874">
    <property type="term" value="C:microtubule"/>
    <property type="evidence" value="ECO:0007669"/>
    <property type="project" value="InterPro"/>
</dbReference>
<dbReference type="EMBL" id="CADEPM010000002">
    <property type="protein sequence ID" value="CAB3399505.1"/>
    <property type="molecule type" value="Genomic_DNA"/>
</dbReference>
<organism evidence="6 7">
    <name type="scientific">Caenorhabditis bovis</name>
    <dbReference type="NCBI Taxonomy" id="2654633"/>
    <lineage>
        <taxon>Eukaryota</taxon>
        <taxon>Metazoa</taxon>
        <taxon>Ecdysozoa</taxon>
        <taxon>Nematoda</taxon>
        <taxon>Chromadorea</taxon>
        <taxon>Rhabditida</taxon>
        <taxon>Rhabditina</taxon>
        <taxon>Rhabditomorpha</taxon>
        <taxon>Rhabditoidea</taxon>
        <taxon>Rhabditidae</taxon>
        <taxon>Peloderinae</taxon>
        <taxon>Caenorhabditis</taxon>
    </lineage>
</organism>
<comment type="function">
    <text evidence="3">Specifically acetylates 'Lys-40' in alpha-tubulin/mec-12 on the lumenal side of microtubules. Promotes microtubule destabilization and accelerates microtubule dynamics; this activity may be independent of acetylation activity. Acetylates alpha-tubulin with a slow enzymatic rate, due to a catalytic site that is not optimized for acetyl transfer. Enters the microtubule through each end and diffuses quickly throughout the lumen of microtubules. Acetylates only long/old microtubules because of its slow acetylation rate since it does not have time to act on dynamically unstable microtubules before the enzyme is released. Required for the maintenance of touch receptor neurons and possibly other type of neurons involved in locomotion.</text>
</comment>
<dbReference type="Gene3D" id="3.40.630.30">
    <property type="match status" value="1"/>
</dbReference>
<evidence type="ECO:0000313" key="7">
    <source>
        <dbReference type="Proteomes" id="UP000494206"/>
    </source>
</evidence>
<comment type="catalytic activity">
    <reaction evidence="3">
        <text>L-lysyl-[alpha-tubulin] + acetyl-CoA = N(6)-acetyl-L-lysyl-[alpha-tubulin] + CoA + H(+)</text>
        <dbReference type="Rhea" id="RHEA:15277"/>
        <dbReference type="Rhea" id="RHEA-COMP:11278"/>
        <dbReference type="Rhea" id="RHEA-COMP:11279"/>
        <dbReference type="ChEBI" id="CHEBI:15378"/>
        <dbReference type="ChEBI" id="CHEBI:29969"/>
        <dbReference type="ChEBI" id="CHEBI:57287"/>
        <dbReference type="ChEBI" id="CHEBI:57288"/>
        <dbReference type="ChEBI" id="CHEBI:61930"/>
        <dbReference type="EC" id="2.3.1.108"/>
    </reaction>
</comment>
<protein>
    <recommendedName>
        <fullName evidence="3">Alpha-tubulin N-acetyltransferase</fullName>
        <shortName evidence="3">Alpha-TAT</shortName>
        <shortName evidence="3">TAT</shortName>
        <ecNumber evidence="3">2.3.1.108</ecNumber>
    </recommendedName>
</protein>
<evidence type="ECO:0000256" key="4">
    <source>
        <dbReference type="SAM" id="MobiDB-lite"/>
    </source>
</evidence>
<sequence>MEIAFDLSTIFTDNIQRLDKTQLLKFDPRRYWAVSKSIDVLGQMSAKSQGLKRIVTSYEKILDQYEDQIVYIMWENLAPSSSRLIGLLKVGYKKLYLTDAELNQFEEKPLSILDFYVAQNEQRKGNGFKMFDFMLKHENVPADQCAYDRPSNAFQQFLTNHYGLKNPIWQTTKFLVFPEFFNGRLPTVVNTPKPTARNSRASSAVSSRVSSRNGSPISRNRPRHESVANALRHDSDFVERPEIDPNTPTGRKNTRDFGHTPIW</sequence>
<dbReference type="PANTHER" id="PTHR12327:SF1">
    <property type="entry name" value="ALPHA-TUBULIN N-ACETYLTRANSFERASE 2"/>
    <property type="match status" value="1"/>
</dbReference>
<dbReference type="GO" id="GO:0019799">
    <property type="term" value="F:tubulin N-acetyltransferase activity"/>
    <property type="evidence" value="ECO:0007669"/>
    <property type="project" value="UniProtKB-UniRule"/>
</dbReference>
<name>A0A8S1ENV8_9PELO</name>
<comment type="similarity">
    <text evidence="3">Belongs to the acetyltransferase ATAT1 family.</text>
</comment>
<comment type="caution">
    <text evidence="6">The sequence shown here is derived from an EMBL/GenBank/DDBJ whole genome shotgun (WGS) entry which is preliminary data.</text>
</comment>
<comment type="caution">
    <text evidence="3">Lacks conserved residue(s) required for the propagation of feature annotation.</text>
</comment>
<dbReference type="EC" id="2.3.1.108" evidence="3"/>
<feature type="site" description="Crucial for catalytic activity" evidence="3">
    <location>
        <position position="49"/>
    </location>
</feature>
<evidence type="ECO:0000256" key="3">
    <source>
        <dbReference type="HAMAP-Rule" id="MF_03130"/>
    </source>
</evidence>
<dbReference type="OrthoDB" id="447510at2759"/>
<feature type="binding site" evidence="3">
    <location>
        <begin position="115"/>
        <end position="128"/>
    </location>
    <ligand>
        <name>acetyl-CoA</name>
        <dbReference type="ChEBI" id="CHEBI:57288"/>
    </ligand>
</feature>
<feature type="domain" description="N-acetyltransferase" evidence="5">
    <location>
        <begin position="1"/>
        <end position="181"/>
    </location>
</feature>
<evidence type="ECO:0000256" key="2">
    <source>
        <dbReference type="ARBA" id="ARBA00023315"/>
    </source>
</evidence>
<keyword evidence="1 3" id="KW-0808">Transferase</keyword>
<dbReference type="GO" id="GO:0048666">
    <property type="term" value="P:neuron development"/>
    <property type="evidence" value="ECO:0007669"/>
    <property type="project" value="UniProtKB-UniRule"/>
</dbReference>
<dbReference type="Pfam" id="PF05301">
    <property type="entry name" value="Acetyltransf_16"/>
    <property type="match status" value="1"/>
</dbReference>
<keyword evidence="2 3" id="KW-0012">Acyltransferase</keyword>
<dbReference type="Proteomes" id="UP000494206">
    <property type="component" value="Unassembled WGS sequence"/>
</dbReference>
<feature type="compositionally biased region" description="Low complexity" evidence="4">
    <location>
        <begin position="196"/>
        <end position="213"/>
    </location>
</feature>
<dbReference type="InterPro" id="IPR007965">
    <property type="entry name" value="GNAT_ATAT"/>
</dbReference>
<reference evidence="6 7" key="1">
    <citation type="submission" date="2020-04" db="EMBL/GenBank/DDBJ databases">
        <authorList>
            <person name="Laetsch R D."/>
            <person name="Stevens L."/>
            <person name="Kumar S."/>
            <person name="Blaxter L. M."/>
        </authorList>
    </citation>
    <scope>NUCLEOTIDE SEQUENCE [LARGE SCALE GENOMIC DNA]</scope>
</reference>